<dbReference type="AlphaFoldDB" id="A0AAW0PKK6"/>
<proteinExistence type="predicted"/>
<evidence type="ECO:0000313" key="3">
    <source>
        <dbReference type="Proteomes" id="UP001460270"/>
    </source>
</evidence>
<dbReference type="Proteomes" id="UP001460270">
    <property type="component" value="Unassembled WGS sequence"/>
</dbReference>
<sequence length="114" mass="12743">MTTAEELLQYILPVLAVFLAVVILCFYHFSKKRRGSYDVTVIPLTIVQPEVNAFYTRVHPRNSTMDLPPPYSLFDPKLTNTCPGAAPPPYEMHPTCLPVAPHLWNSDSASTSHS</sequence>
<protein>
    <submittedName>
        <fullName evidence="2">Uncharacterized protein</fullName>
    </submittedName>
</protein>
<dbReference type="EMBL" id="JBBPFD010000007">
    <property type="protein sequence ID" value="KAK7919781.1"/>
    <property type="molecule type" value="Genomic_DNA"/>
</dbReference>
<keyword evidence="1" id="KW-0472">Membrane</keyword>
<keyword evidence="1" id="KW-1133">Transmembrane helix</keyword>
<name>A0AAW0PKK6_9GOBI</name>
<evidence type="ECO:0000256" key="1">
    <source>
        <dbReference type="SAM" id="Phobius"/>
    </source>
</evidence>
<accession>A0AAW0PKK6</accession>
<gene>
    <name evidence="2" type="ORF">WMY93_011065</name>
</gene>
<organism evidence="2 3">
    <name type="scientific">Mugilogobius chulae</name>
    <name type="common">yellowstripe goby</name>
    <dbReference type="NCBI Taxonomy" id="88201"/>
    <lineage>
        <taxon>Eukaryota</taxon>
        <taxon>Metazoa</taxon>
        <taxon>Chordata</taxon>
        <taxon>Craniata</taxon>
        <taxon>Vertebrata</taxon>
        <taxon>Euteleostomi</taxon>
        <taxon>Actinopterygii</taxon>
        <taxon>Neopterygii</taxon>
        <taxon>Teleostei</taxon>
        <taxon>Neoteleostei</taxon>
        <taxon>Acanthomorphata</taxon>
        <taxon>Gobiaria</taxon>
        <taxon>Gobiiformes</taxon>
        <taxon>Gobioidei</taxon>
        <taxon>Gobiidae</taxon>
        <taxon>Gobionellinae</taxon>
        <taxon>Mugilogobius</taxon>
    </lineage>
</organism>
<keyword evidence="3" id="KW-1185">Reference proteome</keyword>
<feature type="transmembrane region" description="Helical" evidence="1">
    <location>
        <begin position="7"/>
        <end position="27"/>
    </location>
</feature>
<evidence type="ECO:0000313" key="2">
    <source>
        <dbReference type="EMBL" id="KAK7919781.1"/>
    </source>
</evidence>
<reference evidence="3" key="1">
    <citation type="submission" date="2024-04" db="EMBL/GenBank/DDBJ databases">
        <title>Salinicola lusitanus LLJ914,a marine bacterium isolated from the Okinawa Trough.</title>
        <authorList>
            <person name="Li J."/>
        </authorList>
    </citation>
    <scope>NUCLEOTIDE SEQUENCE [LARGE SCALE GENOMIC DNA]</scope>
</reference>
<comment type="caution">
    <text evidence="2">The sequence shown here is derived from an EMBL/GenBank/DDBJ whole genome shotgun (WGS) entry which is preliminary data.</text>
</comment>
<keyword evidence="1" id="KW-0812">Transmembrane</keyword>